<proteinExistence type="predicted"/>
<keyword evidence="2" id="KW-1185">Reference proteome</keyword>
<sequence>MGNGKSFAGYFSFFNGHHHIPNNQLLLLYSEQGGDFSGKLKLVDIGSGGVETDNTETASKENGPLRIIYANTKFDGREILVRYTLVRKVTVGKEVGDQIRNYILADSNPTATIVSREPWSMSGHGPAPALSF</sequence>
<dbReference type="Proteomes" id="UP000467841">
    <property type="component" value="Unassembled WGS sequence"/>
</dbReference>
<dbReference type="Gene3D" id="3.50.30.30">
    <property type="match status" value="1"/>
</dbReference>
<dbReference type="EMBL" id="CACVBM020001618">
    <property type="protein sequence ID" value="CAA7055922.1"/>
    <property type="molecule type" value="Genomic_DNA"/>
</dbReference>
<organism evidence="1 2">
    <name type="scientific">Microthlaspi erraticum</name>
    <dbReference type="NCBI Taxonomy" id="1685480"/>
    <lineage>
        <taxon>Eukaryota</taxon>
        <taxon>Viridiplantae</taxon>
        <taxon>Streptophyta</taxon>
        <taxon>Embryophyta</taxon>
        <taxon>Tracheophyta</taxon>
        <taxon>Spermatophyta</taxon>
        <taxon>Magnoliopsida</taxon>
        <taxon>eudicotyledons</taxon>
        <taxon>Gunneridae</taxon>
        <taxon>Pentapetalae</taxon>
        <taxon>rosids</taxon>
        <taxon>malvids</taxon>
        <taxon>Brassicales</taxon>
        <taxon>Brassicaceae</taxon>
        <taxon>Coluteocarpeae</taxon>
        <taxon>Microthlaspi</taxon>
    </lineage>
</organism>
<gene>
    <name evidence="1" type="ORF">MERR_LOCUS43158</name>
</gene>
<comment type="caution">
    <text evidence="1">The sequence shown here is derived from an EMBL/GenBank/DDBJ whole genome shotgun (WGS) entry which is preliminary data.</text>
</comment>
<accession>A0A6D2KRM9</accession>
<protein>
    <submittedName>
        <fullName evidence="1">Uncharacterized protein</fullName>
    </submittedName>
</protein>
<dbReference type="AlphaFoldDB" id="A0A6D2KRM9"/>
<evidence type="ECO:0000313" key="2">
    <source>
        <dbReference type="Proteomes" id="UP000467841"/>
    </source>
</evidence>
<evidence type="ECO:0000313" key="1">
    <source>
        <dbReference type="EMBL" id="CAA7055922.1"/>
    </source>
</evidence>
<name>A0A6D2KRM9_9BRAS</name>
<reference evidence="1" key="1">
    <citation type="submission" date="2020-01" db="EMBL/GenBank/DDBJ databases">
        <authorList>
            <person name="Mishra B."/>
        </authorList>
    </citation>
    <scope>NUCLEOTIDE SEQUENCE [LARGE SCALE GENOMIC DNA]</scope>
</reference>